<keyword evidence="2" id="KW-1185">Reference proteome</keyword>
<accession>A0AAN9L4B2</accession>
<evidence type="ECO:0000313" key="1">
    <source>
        <dbReference type="EMBL" id="KAK7328741.1"/>
    </source>
</evidence>
<sequence length="112" mass="12764">MKFPSRRPFLILSLQSSSNPFPIFQSKNKARVPLGSQILQTPVNSRLVTLILNPSDNPGINRRHACWVVLSRFANRKFHKGSTPFTVITNPISSWDLNNLMFTRHARHTLSP</sequence>
<dbReference type="Proteomes" id="UP001367508">
    <property type="component" value="Unassembled WGS sequence"/>
</dbReference>
<protein>
    <submittedName>
        <fullName evidence="1">Uncharacterized protein</fullName>
    </submittedName>
</protein>
<name>A0AAN9L4B2_CANGL</name>
<proteinExistence type="predicted"/>
<evidence type="ECO:0000313" key="2">
    <source>
        <dbReference type="Proteomes" id="UP001367508"/>
    </source>
</evidence>
<dbReference type="AlphaFoldDB" id="A0AAN9L4B2"/>
<gene>
    <name evidence="1" type="ORF">VNO77_22860</name>
</gene>
<organism evidence="1 2">
    <name type="scientific">Canavalia gladiata</name>
    <name type="common">Sword bean</name>
    <name type="synonym">Dolichos gladiatus</name>
    <dbReference type="NCBI Taxonomy" id="3824"/>
    <lineage>
        <taxon>Eukaryota</taxon>
        <taxon>Viridiplantae</taxon>
        <taxon>Streptophyta</taxon>
        <taxon>Embryophyta</taxon>
        <taxon>Tracheophyta</taxon>
        <taxon>Spermatophyta</taxon>
        <taxon>Magnoliopsida</taxon>
        <taxon>eudicotyledons</taxon>
        <taxon>Gunneridae</taxon>
        <taxon>Pentapetalae</taxon>
        <taxon>rosids</taxon>
        <taxon>fabids</taxon>
        <taxon>Fabales</taxon>
        <taxon>Fabaceae</taxon>
        <taxon>Papilionoideae</taxon>
        <taxon>50 kb inversion clade</taxon>
        <taxon>NPAAA clade</taxon>
        <taxon>indigoferoid/millettioid clade</taxon>
        <taxon>Phaseoleae</taxon>
        <taxon>Canavalia</taxon>
    </lineage>
</organism>
<dbReference type="EMBL" id="JAYMYQ010000005">
    <property type="protein sequence ID" value="KAK7328741.1"/>
    <property type="molecule type" value="Genomic_DNA"/>
</dbReference>
<comment type="caution">
    <text evidence="1">The sequence shown here is derived from an EMBL/GenBank/DDBJ whole genome shotgun (WGS) entry which is preliminary data.</text>
</comment>
<reference evidence="1 2" key="1">
    <citation type="submission" date="2024-01" db="EMBL/GenBank/DDBJ databases">
        <title>The genomes of 5 underutilized Papilionoideae crops provide insights into root nodulation and disease resistanc.</title>
        <authorList>
            <person name="Jiang F."/>
        </authorList>
    </citation>
    <scope>NUCLEOTIDE SEQUENCE [LARGE SCALE GENOMIC DNA]</scope>
    <source>
        <strain evidence="1">LVBAO_FW01</strain>
        <tissue evidence="1">Leaves</tissue>
    </source>
</reference>